<accession>A0ABS8TJ62</accession>
<evidence type="ECO:0000256" key="1">
    <source>
        <dbReference type="SAM" id="MobiDB-lite"/>
    </source>
</evidence>
<name>A0ABS8TJ62_DATST</name>
<proteinExistence type="predicted"/>
<evidence type="ECO:0000313" key="2">
    <source>
        <dbReference type="EMBL" id="MCD7470582.1"/>
    </source>
</evidence>
<dbReference type="Proteomes" id="UP000823775">
    <property type="component" value="Unassembled WGS sequence"/>
</dbReference>
<gene>
    <name evidence="2" type="ORF">HAX54_010551</name>
</gene>
<sequence length="67" mass="6942">MYKACFACSKKPIPGSVNLDPSFSNSGSGSSKMDSMNDSAASSSPSNAIDFPHFGVIVLRPQSGRDG</sequence>
<comment type="caution">
    <text evidence="2">The sequence shown here is derived from an EMBL/GenBank/DDBJ whole genome shotgun (WGS) entry which is preliminary data.</text>
</comment>
<protein>
    <submittedName>
        <fullName evidence="2">Uncharacterized protein</fullName>
    </submittedName>
</protein>
<keyword evidence="3" id="KW-1185">Reference proteome</keyword>
<evidence type="ECO:0000313" key="3">
    <source>
        <dbReference type="Proteomes" id="UP000823775"/>
    </source>
</evidence>
<feature type="compositionally biased region" description="Low complexity" evidence="1">
    <location>
        <begin position="22"/>
        <end position="46"/>
    </location>
</feature>
<dbReference type="EMBL" id="JACEIK010001584">
    <property type="protein sequence ID" value="MCD7470582.1"/>
    <property type="molecule type" value="Genomic_DNA"/>
</dbReference>
<reference evidence="2 3" key="1">
    <citation type="journal article" date="2021" name="BMC Genomics">
        <title>Datura genome reveals duplications of psychoactive alkaloid biosynthetic genes and high mutation rate following tissue culture.</title>
        <authorList>
            <person name="Rajewski A."/>
            <person name="Carter-House D."/>
            <person name="Stajich J."/>
            <person name="Litt A."/>
        </authorList>
    </citation>
    <scope>NUCLEOTIDE SEQUENCE [LARGE SCALE GENOMIC DNA]</scope>
    <source>
        <strain evidence="2">AR-01</strain>
    </source>
</reference>
<feature type="region of interest" description="Disordered" evidence="1">
    <location>
        <begin position="16"/>
        <end position="46"/>
    </location>
</feature>
<organism evidence="2 3">
    <name type="scientific">Datura stramonium</name>
    <name type="common">Jimsonweed</name>
    <name type="synonym">Common thornapple</name>
    <dbReference type="NCBI Taxonomy" id="4076"/>
    <lineage>
        <taxon>Eukaryota</taxon>
        <taxon>Viridiplantae</taxon>
        <taxon>Streptophyta</taxon>
        <taxon>Embryophyta</taxon>
        <taxon>Tracheophyta</taxon>
        <taxon>Spermatophyta</taxon>
        <taxon>Magnoliopsida</taxon>
        <taxon>eudicotyledons</taxon>
        <taxon>Gunneridae</taxon>
        <taxon>Pentapetalae</taxon>
        <taxon>asterids</taxon>
        <taxon>lamiids</taxon>
        <taxon>Solanales</taxon>
        <taxon>Solanaceae</taxon>
        <taxon>Solanoideae</taxon>
        <taxon>Datureae</taxon>
        <taxon>Datura</taxon>
    </lineage>
</organism>